<protein>
    <submittedName>
        <fullName evidence="3">Redoxin domain-containing protein</fullName>
    </submittedName>
</protein>
<feature type="domain" description="Thioredoxin" evidence="2">
    <location>
        <begin position="33"/>
        <end position="174"/>
    </location>
</feature>
<dbReference type="OrthoDB" id="25753at2"/>
<name>A0A4S3PPZ0_9BACI</name>
<evidence type="ECO:0000313" key="4">
    <source>
        <dbReference type="Proteomes" id="UP000306477"/>
    </source>
</evidence>
<dbReference type="PANTHER" id="PTHR42852:SF1">
    <property type="entry name" value="THIOREDOXIN-LIKE PROTEIN YNEN"/>
    <property type="match status" value="1"/>
</dbReference>
<accession>A0A4S3PPZ0</accession>
<sequence length="174" mass="19660">MVKKIVIALVLIGLVGYAVFEFVQDQKRGVTGIEIGNMAPDFELQLLNDKNETIRLSDLKGKKVVVNFWASWCKPCREEMPEIQTFYEKKSDDIEVLAVNMTASEVKAENAHDFVEGKGYTFPLLVDPKNQASSDYKVLGLPETFFINSDGTINDYIKGQMDLEMLESKVNKLK</sequence>
<evidence type="ECO:0000259" key="2">
    <source>
        <dbReference type="PROSITE" id="PS51352"/>
    </source>
</evidence>
<dbReference type="AlphaFoldDB" id="A0A4S3PPZ0"/>
<dbReference type="Pfam" id="PF00578">
    <property type="entry name" value="AhpC-TSA"/>
    <property type="match status" value="1"/>
</dbReference>
<dbReference type="InterPro" id="IPR013766">
    <property type="entry name" value="Thioredoxin_domain"/>
</dbReference>
<dbReference type="GO" id="GO:0016209">
    <property type="term" value="F:antioxidant activity"/>
    <property type="evidence" value="ECO:0007669"/>
    <property type="project" value="InterPro"/>
</dbReference>
<dbReference type="InterPro" id="IPR050553">
    <property type="entry name" value="Thioredoxin_ResA/DsbE_sf"/>
</dbReference>
<keyword evidence="1" id="KW-1015">Disulfide bond</keyword>
<dbReference type="CDD" id="cd02966">
    <property type="entry name" value="TlpA_like_family"/>
    <property type="match status" value="1"/>
</dbReference>
<comment type="caution">
    <text evidence="3">The sequence shown here is derived from an EMBL/GenBank/DDBJ whole genome shotgun (WGS) entry which is preliminary data.</text>
</comment>
<dbReference type="Proteomes" id="UP000306477">
    <property type="component" value="Unassembled WGS sequence"/>
</dbReference>
<dbReference type="InterPro" id="IPR036249">
    <property type="entry name" value="Thioredoxin-like_sf"/>
</dbReference>
<dbReference type="STRING" id="1033734.GCA_000285535_00572"/>
<evidence type="ECO:0000256" key="1">
    <source>
        <dbReference type="ARBA" id="ARBA00023157"/>
    </source>
</evidence>
<dbReference type="InterPro" id="IPR000866">
    <property type="entry name" value="AhpC/TSA"/>
</dbReference>
<organism evidence="3 4">
    <name type="scientific">Bacillus timonensis</name>
    <dbReference type="NCBI Taxonomy" id="1033734"/>
    <lineage>
        <taxon>Bacteria</taxon>
        <taxon>Bacillati</taxon>
        <taxon>Bacillota</taxon>
        <taxon>Bacilli</taxon>
        <taxon>Bacillales</taxon>
        <taxon>Bacillaceae</taxon>
        <taxon>Bacillus</taxon>
    </lineage>
</organism>
<keyword evidence="4" id="KW-1185">Reference proteome</keyword>
<dbReference type="SUPFAM" id="SSF52833">
    <property type="entry name" value="Thioredoxin-like"/>
    <property type="match status" value="1"/>
</dbReference>
<reference evidence="3 4" key="1">
    <citation type="journal article" date="2019" name="Indoor Air">
        <title>Impacts of indoor surface finishes on bacterial viability.</title>
        <authorList>
            <person name="Hu J."/>
            <person name="Maamar S.B."/>
            <person name="Glawe A.J."/>
            <person name="Gottel N."/>
            <person name="Gilbert J.A."/>
            <person name="Hartmann E.M."/>
        </authorList>
    </citation>
    <scope>NUCLEOTIDE SEQUENCE [LARGE SCALE GENOMIC DNA]</scope>
    <source>
        <strain evidence="3 4">AF060A6</strain>
    </source>
</reference>
<evidence type="ECO:0000313" key="3">
    <source>
        <dbReference type="EMBL" id="THE11548.1"/>
    </source>
</evidence>
<proteinExistence type="predicted"/>
<dbReference type="Gene3D" id="3.40.30.10">
    <property type="entry name" value="Glutaredoxin"/>
    <property type="match status" value="1"/>
</dbReference>
<dbReference type="PANTHER" id="PTHR42852">
    <property type="entry name" value="THIOL:DISULFIDE INTERCHANGE PROTEIN DSBE"/>
    <property type="match status" value="1"/>
</dbReference>
<gene>
    <name evidence="3" type="ORF">E1I69_14495</name>
</gene>
<dbReference type="GO" id="GO:0016491">
    <property type="term" value="F:oxidoreductase activity"/>
    <property type="evidence" value="ECO:0007669"/>
    <property type="project" value="InterPro"/>
</dbReference>
<dbReference type="PROSITE" id="PS51352">
    <property type="entry name" value="THIOREDOXIN_2"/>
    <property type="match status" value="1"/>
</dbReference>
<dbReference type="EMBL" id="SLUB01000027">
    <property type="protein sequence ID" value="THE11548.1"/>
    <property type="molecule type" value="Genomic_DNA"/>
</dbReference>